<proteinExistence type="inferred from homology"/>
<evidence type="ECO:0000256" key="2">
    <source>
        <dbReference type="ARBA" id="ARBA00022598"/>
    </source>
</evidence>
<gene>
    <name evidence="5" type="ORF">FGK64_01100</name>
</gene>
<dbReference type="Pfam" id="PF00501">
    <property type="entry name" value="AMP-binding"/>
    <property type="match status" value="1"/>
</dbReference>
<comment type="similarity">
    <text evidence="1">Belongs to the ATP-dependent AMP-binding enzyme family.</text>
</comment>
<dbReference type="PANTHER" id="PTHR43201:SF5">
    <property type="entry name" value="MEDIUM-CHAIN ACYL-COA LIGASE ACSF2, MITOCHONDRIAL"/>
    <property type="match status" value="1"/>
</dbReference>
<dbReference type="InterPro" id="IPR020845">
    <property type="entry name" value="AMP-binding_CS"/>
</dbReference>
<dbReference type="Proteomes" id="UP001191082">
    <property type="component" value="Unassembled WGS sequence"/>
</dbReference>
<keyword evidence="6" id="KW-1185">Reference proteome</keyword>
<feature type="domain" description="AMP-dependent synthetase/ligase" evidence="3">
    <location>
        <begin position="41"/>
        <end position="401"/>
    </location>
</feature>
<accession>A0ABY2XC68</accession>
<sequence length="548" mass="57677">MADSHYTQAGNWQLRLSEGQAEGYFTSGAWQRATLASTARARAAATPDRIAVQGETGALTYAQAVEQGEALARALLDMGLAPGDTLSFQLPNWLECVVINLACAFAGLVVNPVIPIYRQAELRVILKDARTRIAFIPDSFRDVDYAAMYAGLRAELPELAHVIAVRGAGDGVQALIARGRGLTTPLPDVAPDAPKMLIYTSGTTGLPKGVIYGHAQALASIAYSFEAWGLAGEGTATVVPTPVTHVTGFMHGLEGPFLLGTRAILMERWKADEGVRLMEHHGAAYMIGATPFLTETLKAAQAAGTHLPALQIFACGGAEIPPDLIRRANDWFANGTATRVFGASEVPMVTQGCLDDAEQAAATDGRVYRFDVRVIDDEGLPLGPGAEGEILARGPSMFLGYTSRGETDKAIDADGFFHTGDLGRLSADGTITVTGRKKDLIIRGGENLSAKEIEDALGLHPAIADLAVVAAPHARLGEGVAAFIVAAEGQGVPDPATLGAFLSQAGLAPQKWPEFVFAVEALPRTASGKVQKHLLRAEAKSRLAPTAS</sequence>
<dbReference type="SUPFAM" id="SSF56801">
    <property type="entry name" value="Acetyl-CoA synthetase-like"/>
    <property type="match status" value="1"/>
</dbReference>
<organism evidence="5 6">
    <name type="scientific">Arenibacterium halophilum</name>
    <dbReference type="NCBI Taxonomy" id="2583821"/>
    <lineage>
        <taxon>Bacteria</taxon>
        <taxon>Pseudomonadati</taxon>
        <taxon>Pseudomonadota</taxon>
        <taxon>Alphaproteobacteria</taxon>
        <taxon>Rhodobacterales</taxon>
        <taxon>Paracoccaceae</taxon>
        <taxon>Arenibacterium</taxon>
    </lineage>
</organism>
<dbReference type="PANTHER" id="PTHR43201">
    <property type="entry name" value="ACYL-COA SYNTHETASE"/>
    <property type="match status" value="1"/>
</dbReference>
<evidence type="ECO:0000259" key="3">
    <source>
        <dbReference type="Pfam" id="PF00501"/>
    </source>
</evidence>
<dbReference type="InterPro" id="IPR045851">
    <property type="entry name" value="AMP-bd_C_sf"/>
</dbReference>
<dbReference type="Gene3D" id="3.30.300.30">
    <property type="match status" value="1"/>
</dbReference>
<reference evidence="5 6" key="1">
    <citation type="submission" date="2019-05" db="EMBL/GenBank/DDBJ databases">
        <title>Marivita sp. nov. isolated from sea sediment.</title>
        <authorList>
            <person name="Kim W."/>
        </authorList>
    </citation>
    <scope>NUCLEOTIDE SEQUENCE [LARGE SCALE GENOMIC DNA]</scope>
    <source>
        <strain evidence="5 6">CAU 1492</strain>
    </source>
</reference>
<name>A0ABY2XC68_9RHOB</name>
<evidence type="ECO:0000313" key="6">
    <source>
        <dbReference type="Proteomes" id="UP001191082"/>
    </source>
</evidence>
<keyword evidence="2" id="KW-0436">Ligase</keyword>
<protein>
    <submittedName>
        <fullName evidence="5">AMP-binding protein</fullName>
    </submittedName>
</protein>
<dbReference type="RefSeq" id="WP_138861965.1">
    <property type="nucleotide sequence ID" value="NZ_VCPC01000001.1"/>
</dbReference>
<dbReference type="InterPro" id="IPR042099">
    <property type="entry name" value="ANL_N_sf"/>
</dbReference>
<dbReference type="EMBL" id="VCPC01000001">
    <property type="protein sequence ID" value="TMV14614.1"/>
    <property type="molecule type" value="Genomic_DNA"/>
</dbReference>
<evidence type="ECO:0000313" key="5">
    <source>
        <dbReference type="EMBL" id="TMV14614.1"/>
    </source>
</evidence>
<dbReference type="PROSITE" id="PS00455">
    <property type="entry name" value="AMP_BINDING"/>
    <property type="match status" value="1"/>
</dbReference>
<dbReference type="Pfam" id="PF13193">
    <property type="entry name" value="AMP-binding_C"/>
    <property type="match status" value="1"/>
</dbReference>
<comment type="caution">
    <text evidence="5">The sequence shown here is derived from an EMBL/GenBank/DDBJ whole genome shotgun (WGS) entry which is preliminary data.</text>
</comment>
<feature type="domain" description="AMP-binding enzyme C-terminal" evidence="4">
    <location>
        <begin position="452"/>
        <end position="529"/>
    </location>
</feature>
<dbReference type="Gene3D" id="3.40.50.12780">
    <property type="entry name" value="N-terminal domain of ligase-like"/>
    <property type="match status" value="1"/>
</dbReference>
<dbReference type="InterPro" id="IPR025110">
    <property type="entry name" value="AMP-bd_C"/>
</dbReference>
<evidence type="ECO:0000259" key="4">
    <source>
        <dbReference type="Pfam" id="PF13193"/>
    </source>
</evidence>
<dbReference type="InterPro" id="IPR000873">
    <property type="entry name" value="AMP-dep_synth/lig_dom"/>
</dbReference>
<evidence type="ECO:0000256" key="1">
    <source>
        <dbReference type="ARBA" id="ARBA00006432"/>
    </source>
</evidence>